<dbReference type="GO" id="GO:0006508">
    <property type="term" value="P:proteolysis"/>
    <property type="evidence" value="ECO:0007669"/>
    <property type="project" value="UniProtKB-KW"/>
</dbReference>
<dbReference type="EMBL" id="FNFM01000004">
    <property type="protein sequence ID" value="SDK05465.1"/>
    <property type="molecule type" value="Genomic_DNA"/>
</dbReference>
<evidence type="ECO:0000313" key="6">
    <source>
        <dbReference type="Proteomes" id="UP000199213"/>
    </source>
</evidence>
<organism evidence="5 6">
    <name type="scientific">Actinopolyspora mzabensis</name>
    <dbReference type="NCBI Taxonomy" id="995066"/>
    <lineage>
        <taxon>Bacteria</taxon>
        <taxon>Bacillati</taxon>
        <taxon>Actinomycetota</taxon>
        <taxon>Actinomycetes</taxon>
        <taxon>Actinopolysporales</taxon>
        <taxon>Actinopolysporaceae</taxon>
        <taxon>Actinopolyspora</taxon>
    </lineage>
</organism>
<dbReference type="InterPro" id="IPR001254">
    <property type="entry name" value="Trypsin_dom"/>
</dbReference>
<evidence type="ECO:0000256" key="1">
    <source>
        <dbReference type="ARBA" id="ARBA00007664"/>
    </source>
</evidence>
<dbReference type="PROSITE" id="PS00134">
    <property type="entry name" value="TRYPSIN_HIS"/>
    <property type="match status" value="1"/>
</dbReference>
<dbReference type="PANTHER" id="PTHR24276:SF98">
    <property type="entry name" value="FI18310P1-RELATED"/>
    <property type="match status" value="1"/>
</dbReference>
<evidence type="ECO:0000313" key="5">
    <source>
        <dbReference type="EMBL" id="SDK05465.1"/>
    </source>
</evidence>
<dbReference type="AlphaFoldDB" id="A0A1G8YTQ6"/>
<keyword evidence="2" id="KW-1015">Disulfide bond</keyword>
<dbReference type="PANTHER" id="PTHR24276">
    <property type="entry name" value="POLYSERASE-RELATED"/>
    <property type="match status" value="1"/>
</dbReference>
<dbReference type="InterPro" id="IPR043504">
    <property type="entry name" value="Peptidase_S1_PA_chymotrypsin"/>
</dbReference>
<protein>
    <submittedName>
        <fullName evidence="5">Trypsin</fullName>
    </submittedName>
</protein>
<name>A0A1G8YTQ6_ACTMZ</name>
<keyword evidence="6" id="KW-1185">Reference proteome</keyword>
<dbReference type="InterPro" id="IPR018114">
    <property type="entry name" value="TRYPSIN_HIS"/>
</dbReference>
<dbReference type="SUPFAM" id="SSF50494">
    <property type="entry name" value="Trypsin-like serine proteases"/>
    <property type="match status" value="1"/>
</dbReference>
<keyword evidence="3" id="KW-0378">Hydrolase</keyword>
<dbReference type="FunFam" id="2.40.10.10:FF:000002">
    <property type="entry name" value="Transmembrane protease serine"/>
    <property type="match status" value="1"/>
</dbReference>
<dbReference type="InterPro" id="IPR009003">
    <property type="entry name" value="Peptidase_S1_PA"/>
</dbReference>
<keyword evidence="3" id="KW-0645">Protease</keyword>
<dbReference type="InterPro" id="IPR033116">
    <property type="entry name" value="TRYPSIN_SER"/>
</dbReference>
<dbReference type="InterPro" id="IPR001314">
    <property type="entry name" value="Peptidase_S1A"/>
</dbReference>
<dbReference type="InterPro" id="IPR050430">
    <property type="entry name" value="Peptidase_S1"/>
</dbReference>
<dbReference type="FunFam" id="2.40.10.10:FF:000068">
    <property type="entry name" value="transmembrane protease serine 2"/>
    <property type="match status" value="1"/>
</dbReference>
<reference evidence="6" key="1">
    <citation type="submission" date="2016-10" db="EMBL/GenBank/DDBJ databases">
        <authorList>
            <person name="Varghese N."/>
            <person name="Submissions S."/>
        </authorList>
    </citation>
    <scope>NUCLEOTIDE SEQUENCE [LARGE SCALE GENOMIC DNA]</scope>
    <source>
        <strain evidence="6">DSM 45460</strain>
    </source>
</reference>
<sequence>MRVHGGPSREGANRPLRRRLRVLVCCLVPLLWAVQTTDVVRAEPVADRGDVRARIVGGTATAPEAAPWAVALTDSAGTHFCGGALVSAREVVTAAHCTLDPTTGAARRPTDIRVVLDRRDLRTRKGEVIAVEEVWRHPRYEHFTRGDDVAVLTLRSRASASPLKLVDAGEREGYRPGTTGTVYGWGRTAESEPTSPVLRSVRVPVMSNSGCSRAYPGFDSDAMFCAGYPDGGKDACGGDSGGPFVVGGSLVGVVSYGSGCARPGYPGVYTRLSSYTTKIRDVAVAPVR</sequence>
<dbReference type="PROSITE" id="PS00135">
    <property type="entry name" value="TRYPSIN_SER"/>
    <property type="match status" value="1"/>
</dbReference>
<gene>
    <name evidence="5" type="ORF">SAMN04487820_10425</name>
</gene>
<dbReference type="Pfam" id="PF00089">
    <property type="entry name" value="Trypsin"/>
    <property type="match status" value="1"/>
</dbReference>
<dbReference type="RefSeq" id="WP_245693970.1">
    <property type="nucleotide sequence ID" value="NZ_FNFM01000004.1"/>
</dbReference>
<dbReference type="Gene3D" id="2.40.10.10">
    <property type="entry name" value="Trypsin-like serine proteases"/>
    <property type="match status" value="1"/>
</dbReference>
<comment type="similarity">
    <text evidence="1">Belongs to the peptidase S1 family.</text>
</comment>
<accession>A0A1G8YTQ6</accession>
<dbReference type="PROSITE" id="PS50240">
    <property type="entry name" value="TRYPSIN_DOM"/>
    <property type="match status" value="1"/>
</dbReference>
<keyword evidence="3" id="KW-0720">Serine protease</keyword>
<dbReference type="CDD" id="cd00190">
    <property type="entry name" value="Tryp_SPc"/>
    <property type="match status" value="1"/>
</dbReference>
<evidence type="ECO:0000256" key="3">
    <source>
        <dbReference type="RuleBase" id="RU363034"/>
    </source>
</evidence>
<evidence type="ECO:0000256" key="2">
    <source>
        <dbReference type="ARBA" id="ARBA00023157"/>
    </source>
</evidence>
<evidence type="ECO:0000259" key="4">
    <source>
        <dbReference type="PROSITE" id="PS50240"/>
    </source>
</evidence>
<proteinExistence type="inferred from homology"/>
<dbReference type="Proteomes" id="UP000199213">
    <property type="component" value="Unassembled WGS sequence"/>
</dbReference>
<dbReference type="PRINTS" id="PR00722">
    <property type="entry name" value="CHYMOTRYPSIN"/>
</dbReference>
<dbReference type="GO" id="GO:0004252">
    <property type="term" value="F:serine-type endopeptidase activity"/>
    <property type="evidence" value="ECO:0007669"/>
    <property type="project" value="InterPro"/>
</dbReference>
<dbReference type="SMART" id="SM00020">
    <property type="entry name" value="Tryp_SPc"/>
    <property type="match status" value="1"/>
</dbReference>
<feature type="domain" description="Peptidase S1" evidence="4">
    <location>
        <begin position="55"/>
        <end position="284"/>
    </location>
</feature>